<feature type="transmembrane region" description="Helical" evidence="1">
    <location>
        <begin position="199"/>
        <end position="219"/>
    </location>
</feature>
<feature type="chain" id="PRO_5013240865" evidence="2">
    <location>
        <begin position="31"/>
        <end position="223"/>
    </location>
</feature>
<evidence type="ECO:0000313" key="5">
    <source>
        <dbReference type="Proteomes" id="UP000218172"/>
    </source>
</evidence>
<comment type="caution">
    <text evidence="4">The sequence shown here is derived from an EMBL/GenBank/DDBJ whole genome shotgun (WGS) entry which is preliminary data.</text>
</comment>
<dbReference type="Proteomes" id="UP000218172">
    <property type="component" value="Unassembled WGS sequence"/>
</dbReference>
<sequence>MNRWLFNKSVVMAKAVLLMLSLLSAYVVQAQHAGHEQHSAMSLDTKGMTMNHNPDELPIGCAKINREYEFTVSAGVDFASEFPGTTFGYSQREFEVEPCSLVTITLDNKDQVRHQWMLHGLPRYLYPQGMFSLEAAGGETRTASFIVPSDKQTYLVHCDITQHMEKGMKAQLKVGGGSGDLWSIAGVSGGFKQPPINNLLAWLLIITMAITSFLCVVYWRGQD</sequence>
<reference evidence="5" key="1">
    <citation type="submission" date="2017-08" db="EMBL/GenBank/DDBJ databases">
        <title>A dynamic microbial community with high functional redundancy inhabits the cold, oxic subseafloor aquifer.</title>
        <authorList>
            <person name="Tully B.J."/>
            <person name="Wheat C.G."/>
            <person name="Glazer B.T."/>
            <person name="Huber J.A."/>
        </authorList>
    </citation>
    <scope>NUCLEOTIDE SEQUENCE [LARGE SCALE GENOMIC DNA]</scope>
</reference>
<dbReference type="GO" id="GO:0016491">
    <property type="term" value="F:oxidoreductase activity"/>
    <property type="evidence" value="ECO:0007669"/>
    <property type="project" value="InterPro"/>
</dbReference>
<feature type="domain" description="Plastocyanin-like" evidence="3">
    <location>
        <begin position="83"/>
        <end position="175"/>
    </location>
</feature>
<feature type="signal peptide" evidence="2">
    <location>
        <begin position="1"/>
        <end position="30"/>
    </location>
</feature>
<dbReference type="SUPFAM" id="SSF49503">
    <property type="entry name" value="Cupredoxins"/>
    <property type="match status" value="1"/>
</dbReference>
<dbReference type="InterPro" id="IPR011706">
    <property type="entry name" value="Cu-oxidase_C"/>
</dbReference>
<evidence type="ECO:0000256" key="1">
    <source>
        <dbReference type="SAM" id="Phobius"/>
    </source>
</evidence>
<evidence type="ECO:0000256" key="2">
    <source>
        <dbReference type="SAM" id="SignalP"/>
    </source>
</evidence>
<proteinExistence type="predicted"/>
<gene>
    <name evidence="4" type="ORF">COC19_05030</name>
</gene>
<keyword evidence="1" id="KW-1133">Transmembrane helix</keyword>
<dbReference type="InterPro" id="IPR008972">
    <property type="entry name" value="Cupredoxin"/>
</dbReference>
<name>A0A2A4MMT2_9GAMM</name>
<accession>A0A2A4MMT2</accession>
<dbReference type="AlphaFoldDB" id="A0A2A4MMT2"/>
<dbReference type="Gene3D" id="2.60.40.420">
    <property type="entry name" value="Cupredoxins - blue copper proteins"/>
    <property type="match status" value="1"/>
</dbReference>
<keyword evidence="1" id="KW-0812">Transmembrane</keyword>
<dbReference type="EMBL" id="NVQR01000072">
    <property type="protein sequence ID" value="PCH61160.1"/>
    <property type="molecule type" value="Genomic_DNA"/>
</dbReference>
<keyword evidence="1" id="KW-0472">Membrane</keyword>
<dbReference type="Pfam" id="PF07731">
    <property type="entry name" value="Cu-oxidase_2"/>
    <property type="match status" value="1"/>
</dbReference>
<evidence type="ECO:0000313" key="4">
    <source>
        <dbReference type="EMBL" id="PCH61160.1"/>
    </source>
</evidence>
<protein>
    <submittedName>
        <fullName evidence="4">Copper oxidase</fullName>
    </submittedName>
</protein>
<dbReference type="GO" id="GO:0005507">
    <property type="term" value="F:copper ion binding"/>
    <property type="evidence" value="ECO:0007669"/>
    <property type="project" value="InterPro"/>
</dbReference>
<evidence type="ECO:0000259" key="3">
    <source>
        <dbReference type="Pfam" id="PF07731"/>
    </source>
</evidence>
<keyword evidence="2" id="KW-0732">Signal</keyword>
<organism evidence="4 5">
    <name type="scientific">SAR86 cluster bacterium</name>
    <dbReference type="NCBI Taxonomy" id="2030880"/>
    <lineage>
        <taxon>Bacteria</taxon>
        <taxon>Pseudomonadati</taxon>
        <taxon>Pseudomonadota</taxon>
        <taxon>Gammaproteobacteria</taxon>
        <taxon>SAR86 cluster</taxon>
    </lineage>
</organism>